<dbReference type="RefSeq" id="WP_387341331.1">
    <property type="nucleotide sequence ID" value="NZ_JBIAXI010000004.1"/>
</dbReference>
<accession>A0ABW6V2U1</accession>
<dbReference type="InterPro" id="IPR005151">
    <property type="entry name" value="Tail-specific_protease"/>
</dbReference>
<name>A0ABW6V2U1_MICFU</name>
<dbReference type="InterPro" id="IPR041489">
    <property type="entry name" value="PDZ_6"/>
</dbReference>
<evidence type="ECO:0000313" key="4">
    <source>
        <dbReference type="EMBL" id="MFF4772892.1"/>
    </source>
</evidence>
<dbReference type="EMBL" id="JBIAXI010000004">
    <property type="protein sequence ID" value="MFF4772892.1"/>
    <property type="molecule type" value="Genomic_DNA"/>
</dbReference>
<evidence type="ECO:0000256" key="1">
    <source>
        <dbReference type="SAM" id="MobiDB-lite"/>
    </source>
</evidence>
<evidence type="ECO:0000313" key="5">
    <source>
        <dbReference type="Proteomes" id="UP001602119"/>
    </source>
</evidence>
<comment type="caution">
    <text evidence="4">The sequence shown here is derived from an EMBL/GenBank/DDBJ whole genome shotgun (WGS) entry which is preliminary data.</text>
</comment>
<evidence type="ECO:0000259" key="3">
    <source>
        <dbReference type="PROSITE" id="PS50106"/>
    </source>
</evidence>
<feature type="compositionally biased region" description="Low complexity" evidence="1">
    <location>
        <begin position="25"/>
        <end position="38"/>
    </location>
</feature>
<gene>
    <name evidence="4" type="ORF">ACFY05_08545</name>
</gene>
<dbReference type="SUPFAM" id="SSF50156">
    <property type="entry name" value="PDZ domain-like"/>
    <property type="match status" value="1"/>
</dbReference>
<dbReference type="InterPro" id="IPR001478">
    <property type="entry name" value="PDZ"/>
</dbReference>
<dbReference type="PANTHER" id="PTHR32060">
    <property type="entry name" value="TAIL-SPECIFIC PROTEASE"/>
    <property type="match status" value="1"/>
</dbReference>
<dbReference type="Gene3D" id="2.30.42.10">
    <property type="match status" value="1"/>
</dbReference>
<proteinExistence type="predicted"/>
<dbReference type="Pfam" id="PF03572">
    <property type="entry name" value="Peptidase_S41"/>
    <property type="match status" value="1"/>
</dbReference>
<dbReference type="Proteomes" id="UP001602119">
    <property type="component" value="Unassembled WGS sequence"/>
</dbReference>
<dbReference type="CDD" id="cd06567">
    <property type="entry name" value="Peptidase_S41"/>
    <property type="match status" value="1"/>
</dbReference>
<dbReference type="SUPFAM" id="SSF52096">
    <property type="entry name" value="ClpP/crotonase"/>
    <property type="match status" value="1"/>
</dbReference>
<dbReference type="InterPro" id="IPR036034">
    <property type="entry name" value="PDZ_sf"/>
</dbReference>
<feature type="chain" id="PRO_5047503222" evidence="2">
    <location>
        <begin position="23"/>
        <end position="446"/>
    </location>
</feature>
<dbReference type="InterPro" id="IPR029045">
    <property type="entry name" value="ClpP/crotonase-like_dom_sf"/>
</dbReference>
<dbReference type="SMART" id="SM00245">
    <property type="entry name" value="TSPc"/>
    <property type="match status" value="1"/>
</dbReference>
<dbReference type="PANTHER" id="PTHR32060:SF30">
    <property type="entry name" value="CARBOXY-TERMINAL PROCESSING PROTEASE CTPA"/>
    <property type="match status" value="1"/>
</dbReference>
<feature type="region of interest" description="Disordered" evidence="1">
    <location>
        <begin position="25"/>
        <end position="50"/>
    </location>
</feature>
<evidence type="ECO:0000256" key="2">
    <source>
        <dbReference type="SAM" id="SignalP"/>
    </source>
</evidence>
<organism evidence="4 5">
    <name type="scientific">Microtetraspora fusca</name>
    <dbReference type="NCBI Taxonomy" id="1997"/>
    <lineage>
        <taxon>Bacteria</taxon>
        <taxon>Bacillati</taxon>
        <taxon>Actinomycetota</taxon>
        <taxon>Actinomycetes</taxon>
        <taxon>Streptosporangiales</taxon>
        <taxon>Streptosporangiaceae</taxon>
        <taxon>Microtetraspora</taxon>
    </lineage>
</organism>
<dbReference type="Gene3D" id="3.90.226.10">
    <property type="entry name" value="2-enoyl-CoA Hydratase, Chain A, domain 1"/>
    <property type="match status" value="1"/>
</dbReference>
<dbReference type="PROSITE" id="PS50106">
    <property type="entry name" value="PDZ"/>
    <property type="match status" value="1"/>
</dbReference>
<reference evidence="4 5" key="1">
    <citation type="submission" date="2024-10" db="EMBL/GenBank/DDBJ databases">
        <title>The Natural Products Discovery Center: Release of the First 8490 Sequenced Strains for Exploring Actinobacteria Biosynthetic Diversity.</title>
        <authorList>
            <person name="Kalkreuter E."/>
            <person name="Kautsar S.A."/>
            <person name="Yang D."/>
            <person name="Bader C.D."/>
            <person name="Teijaro C.N."/>
            <person name="Fluegel L."/>
            <person name="Davis C.M."/>
            <person name="Simpson J.R."/>
            <person name="Lauterbach L."/>
            <person name="Steele A.D."/>
            <person name="Gui C."/>
            <person name="Meng S."/>
            <person name="Li G."/>
            <person name="Viehrig K."/>
            <person name="Ye F."/>
            <person name="Su P."/>
            <person name="Kiefer A.F."/>
            <person name="Nichols A."/>
            <person name="Cepeda A.J."/>
            <person name="Yan W."/>
            <person name="Fan B."/>
            <person name="Jiang Y."/>
            <person name="Adhikari A."/>
            <person name="Zheng C.-J."/>
            <person name="Schuster L."/>
            <person name="Cowan T.M."/>
            <person name="Smanski M.J."/>
            <person name="Chevrette M.G."/>
            <person name="De Carvalho L.P.S."/>
            <person name="Shen B."/>
        </authorList>
    </citation>
    <scope>NUCLEOTIDE SEQUENCE [LARGE SCALE GENOMIC DNA]</scope>
    <source>
        <strain evidence="4 5">NPDC001281</strain>
    </source>
</reference>
<keyword evidence="2" id="KW-0732">Signal</keyword>
<dbReference type="Pfam" id="PF17820">
    <property type="entry name" value="PDZ_6"/>
    <property type="match status" value="1"/>
</dbReference>
<feature type="signal peptide" evidence="2">
    <location>
        <begin position="1"/>
        <end position="22"/>
    </location>
</feature>
<sequence length="446" mass="46236">MIRALCVAVLVAACSISAPASALEASPSATTDGGCTTSTPPPPQSAPPTSVNTLRQAYFCVLDNYYSGPVMDSKELLKSAFAAYTQNLMRRGADRAGLRLPALTGNRDTDWAAFAKVLGADDPAALRAAITGMVAGLHDNHARAVRPAPSQEGGPTGTGIVGISARQGQRLDPAARPPLFITGVLPGSPAAKADIRPGDIIVKANGVPAFIGNTVNQSIVEAFATNPVKLTLKRPTTGRTRTVELKEGLITPQRPAVTSKKLADGVTYVQLPGFYEGAADQVIAKLRDKPKAVVLDLRGNGGGSPREVTRLLGAFAHGKVTSYFCPLKGECVPNRTDDSVPLLGSRLIVLTDRGCASACEDFSAAVKDNDLGTLIGTRTAGAVSGPSQAYLLDDGSAVLLPKVRHLGPAREIIDTIGVPVDHYAPMTALDLATGRDPGVAKALALL</sequence>
<dbReference type="SMART" id="SM00228">
    <property type="entry name" value="PDZ"/>
    <property type="match status" value="1"/>
</dbReference>
<feature type="domain" description="PDZ" evidence="3">
    <location>
        <begin position="144"/>
        <end position="232"/>
    </location>
</feature>
<keyword evidence="5" id="KW-1185">Reference proteome</keyword>
<protein>
    <submittedName>
        <fullName evidence="4">S41 family peptidase</fullName>
    </submittedName>
</protein>